<evidence type="ECO:0000313" key="6">
    <source>
        <dbReference type="EMBL" id="MDS9470226.1"/>
    </source>
</evidence>
<comment type="caution">
    <text evidence="6">The sequence shown here is derived from an EMBL/GenBank/DDBJ whole genome shotgun (WGS) entry which is preliminary data.</text>
</comment>
<comment type="similarity">
    <text evidence="1">Belongs to the LysR transcriptional regulatory family.</text>
</comment>
<accession>A0ABU2HYW3</accession>
<dbReference type="PANTHER" id="PTHR30126">
    <property type="entry name" value="HTH-TYPE TRANSCRIPTIONAL REGULATOR"/>
    <property type="match status" value="1"/>
</dbReference>
<dbReference type="Proteomes" id="UP001269144">
    <property type="component" value="Unassembled WGS sequence"/>
</dbReference>
<dbReference type="Gene3D" id="1.10.10.10">
    <property type="entry name" value="Winged helix-like DNA-binding domain superfamily/Winged helix DNA-binding domain"/>
    <property type="match status" value="1"/>
</dbReference>
<reference evidence="7" key="1">
    <citation type="submission" date="2023-07" db="EMBL/GenBank/DDBJ databases">
        <title>Paracoccus sp. MBLB3053 whole genome sequence.</title>
        <authorList>
            <person name="Hwang C.Y."/>
            <person name="Cho E.-S."/>
            <person name="Seo M.-J."/>
        </authorList>
    </citation>
    <scope>NUCLEOTIDE SEQUENCE [LARGE SCALE GENOMIC DNA]</scope>
    <source>
        <strain evidence="7">MBLB3053</strain>
    </source>
</reference>
<keyword evidence="4" id="KW-0804">Transcription</keyword>
<evidence type="ECO:0000256" key="4">
    <source>
        <dbReference type="ARBA" id="ARBA00023163"/>
    </source>
</evidence>
<dbReference type="PRINTS" id="PR00039">
    <property type="entry name" value="HTHLYSR"/>
</dbReference>
<keyword evidence="2" id="KW-0805">Transcription regulation</keyword>
<evidence type="ECO:0000256" key="3">
    <source>
        <dbReference type="ARBA" id="ARBA00023125"/>
    </source>
</evidence>
<evidence type="ECO:0000256" key="2">
    <source>
        <dbReference type="ARBA" id="ARBA00023015"/>
    </source>
</evidence>
<dbReference type="EMBL" id="JAVQLW010000006">
    <property type="protein sequence ID" value="MDS9470226.1"/>
    <property type="molecule type" value="Genomic_DNA"/>
</dbReference>
<feature type="domain" description="HTH lysR-type" evidence="5">
    <location>
        <begin position="1"/>
        <end position="58"/>
    </location>
</feature>
<gene>
    <name evidence="6" type="ORF">RGQ15_22015</name>
</gene>
<organism evidence="6 7">
    <name type="scientific">Paracoccus aurantius</name>
    <dbReference type="NCBI Taxonomy" id="3073814"/>
    <lineage>
        <taxon>Bacteria</taxon>
        <taxon>Pseudomonadati</taxon>
        <taxon>Pseudomonadota</taxon>
        <taxon>Alphaproteobacteria</taxon>
        <taxon>Rhodobacterales</taxon>
        <taxon>Paracoccaceae</taxon>
        <taxon>Paracoccus</taxon>
    </lineage>
</organism>
<dbReference type="Gene3D" id="3.40.190.10">
    <property type="entry name" value="Periplasmic binding protein-like II"/>
    <property type="match status" value="1"/>
</dbReference>
<dbReference type="PANTHER" id="PTHR30126:SF2">
    <property type="entry name" value="HTH-TYPE TRANSCRIPTIONAL REGULATOR YJIE"/>
    <property type="match status" value="1"/>
</dbReference>
<proteinExistence type="inferred from homology"/>
<dbReference type="InterPro" id="IPR036388">
    <property type="entry name" value="WH-like_DNA-bd_sf"/>
</dbReference>
<dbReference type="PROSITE" id="PS50931">
    <property type="entry name" value="HTH_LYSR"/>
    <property type="match status" value="1"/>
</dbReference>
<dbReference type="Pfam" id="PF00126">
    <property type="entry name" value="HTH_1"/>
    <property type="match status" value="1"/>
</dbReference>
<protein>
    <submittedName>
        <fullName evidence="6">LysR family transcriptional regulator</fullName>
    </submittedName>
</protein>
<keyword evidence="7" id="KW-1185">Reference proteome</keyword>
<dbReference type="SUPFAM" id="SSF46785">
    <property type="entry name" value="Winged helix' DNA-binding domain"/>
    <property type="match status" value="1"/>
</dbReference>
<dbReference type="SUPFAM" id="SSF53850">
    <property type="entry name" value="Periplasmic binding protein-like II"/>
    <property type="match status" value="1"/>
</dbReference>
<evidence type="ECO:0000313" key="7">
    <source>
        <dbReference type="Proteomes" id="UP001269144"/>
    </source>
</evidence>
<keyword evidence="3" id="KW-0238">DNA-binding</keyword>
<evidence type="ECO:0000259" key="5">
    <source>
        <dbReference type="PROSITE" id="PS50931"/>
    </source>
</evidence>
<name>A0ABU2HYW3_9RHOB</name>
<dbReference type="InterPro" id="IPR005119">
    <property type="entry name" value="LysR_subst-bd"/>
</dbReference>
<dbReference type="RefSeq" id="WP_311163049.1">
    <property type="nucleotide sequence ID" value="NZ_JAVQLW010000006.1"/>
</dbReference>
<sequence>MDTGILEDFVVLCSELNFSAAASRRNMTQPAFSRRIMALESWIGTPLFQRTSRSVTLTAAGRALLPRAGAMLRDLRQAKEEALEIAGKSAKSLIIASTHALSFTFVPHWMIQKLDHASFGSVSLISDSYAECEALLLRGGTSFLVCHAHPTATTRLSSRHVLSTRIGRDCLIPLSKPAEDGSPLWRVTRDPASQPTPYLAYAPQSGIGRILEADWQEHDRRPHLKAIFHSHLAATLREVAKEGQGVAWVPLSLAATDVASGSLVRAGDADYEVPVEVRLFRPASRLSRQAELFWEIASGQKEADV</sequence>
<dbReference type="InterPro" id="IPR000847">
    <property type="entry name" value="LysR_HTH_N"/>
</dbReference>
<evidence type="ECO:0000256" key="1">
    <source>
        <dbReference type="ARBA" id="ARBA00009437"/>
    </source>
</evidence>
<dbReference type="InterPro" id="IPR036390">
    <property type="entry name" value="WH_DNA-bd_sf"/>
</dbReference>
<dbReference type="Pfam" id="PF03466">
    <property type="entry name" value="LysR_substrate"/>
    <property type="match status" value="1"/>
</dbReference>